<organism evidence="3 4">
    <name type="scientific">Nocardioides bizhenqiangii</name>
    <dbReference type="NCBI Taxonomy" id="3095076"/>
    <lineage>
        <taxon>Bacteria</taxon>
        <taxon>Bacillati</taxon>
        <taxon>Actinomycetota</taxon>
        <taxon>Actinomycetes</taxon>
        <taxon>Propionibacteriales</taxon>
        <taxon>Nocardioidaceae</taxon>
        <taxon>Nocardioides</taxon>
    </lineage>
</organism>
<evidence type="ECO:0000313" key="4">
    <source>
        <dbReference type="Proteomes" id="UP001327225"/>
    </source>
</evidence>
<dbReference type="EMBL" id="CP141059">
    <property type="protein sequence ID" value="WQQ26087.1"/>
    <property type="molecule type" value="Genomic_DNA"/>
</dbReference>
<evidence type="ECO:0000256" key="1">
    <source>
        <dbReference type="SAM" id="MobiDB-lite"/>
    </source>
</evidence>
<sequence length="295" mass="31229">MPDIADQLDAAIGAAPTEAPGLASTLALGRRALRRRRLAYGVGAAATALVIGGTAWAVSPDDSSPNRSDDQGFVGEPSESPSASDSEPQPPQDGARNAGMPWAGEDAARVRSGQLDVRPGWQVVDDLSAPGMVAVEVAKGDRRQWFLFGDAMTIASLRAPALGYDSFEEWVDVNAPLLEDQRTNGGTEKPGDWPGVPRDDLVVLEADDSLLPLDGVTIVEQRRRPDLGDSFATAGDTSAVALVEKDGEQWYVLARRGPDIPEQYIAVPRADGGEDLDAFLELARQRYAEGGGGLL</sequence>
<proteinExistence type="predicted"/>
<dbReference type="RefSeq" id="WP_322937183.1">
    <property type="nucleotide sequence ID" value="NZ_CP141059.1"/>
</dbReference>
<reference evidence="4" key="1">
    <citation type="submission" date="2023-12" db="EMBL/GenBank/DDBJ databases">
        <title>Novel species in genus Nocardioides.</title>
        <authorList>
            <person name="Zhou H."/>
        </authorList>
    </citation>
    <scope>NUCLEOTIDE SEQUENCE [LARGE SCALE GENOMIC DNA]</scope>
    <source>
        <strain evidence="4">HM61</strain>
    </source>
</reference>
<feature type="transmembrane region" description="Helical" evidence="2">
    <location>
        <begin position="38"/>
        <end position="58"/>
    </location>
</feature>
<dbReference type="Proteomes" id="UP001327225">
    <property type="component" value="Chromosome"/>
</dbReference>
<keyword evidence="2" id="KW-0812">Transmembrane</keyword>
<feature type="compositionally biased region" description="Low complexity" evidence="1">
    <location>
        <begin position="76"/>
        <end position="87"/>
    </location>
</feature>
<accession>A0ABZ0ZR24</accession>
<name>A0ABZ0ZR24_9ACTN</name>
<keyword evidence="2" id="KW-0472">Membrane</keyword>
<feature type="region of interest" description="Disordered" evidence="1">
    <location>
        <begin position="58"/>
        <end position="100"/>
    </location>
</feature>
<gene>
    <name evidence="3" type="ORF">SHK19_19245</name>
</gene>
<evidence type="ECO:0000256" key="2">
    <source>
        <dbReference type="SAM" id="Phobius"/>
    </source>
</evidence>
<evidence type="ECO:0000313" key="3">
    <source>
        <dbReference type="EMBL" id="WQQ26087.1"/>
    </source>
</evidence>
<keyword evidence="2" id="KW-1133">Transmembrane helix</keyword>
<keyword evidence="4" id="KW-1185">Reference proteome</keyword>
<protein>
    <submittedName>
        <fullName evidence="3">Uncharacterized protein</fullName>
    </submittedName>
</protein>